<sequence length="64" mass="6888">MTVPAPTEDASTKSNIQLTDCLNSGTLKATGTISDPNITEKTSLMKAYQRQFTQSGGFQLFSNT</sequence>
<name>A0A5B7DEE9_PORTR</name>
<gene>
    <name evidence="1" type="ORF">E2C01_012544</name>
</gene>
<comment type="caution">
    <text evidence="1">The sequence shown here is derived from an EMBL/GenBank/DDBJ whole genome shotgun (WGS) entry which is preliminary data.</text>
</comment>
<evidence type="ECO:0000313" key="2">
    <source>
        <dbReference type="Proteomes" id="UP000324222"/>
    </source>
</evidence>
<proteinExistence type="predicted"/>
<keyword evidence="2" id="KW-1185">Reference proteome</keyword>
<dbReference type="Proteomes" id="UP000324222">
    <property type="component" value="Unassembled WGS sequence"/>
</dbReference>
<reference evidence="1 2" key="1">
    <citation type="submission" date="2019-05" db="EMBL/GenBank/DDBJ databases">
        <title>Another draft genome of Portunus trituberculatus and its Hox gene families provides insights of decapod evolution.</title>
        <authorList>
            <person name="Jeong J.-H."/>
            <person name="Song I."/>
            <person name="Kim S."/>
            <person name="Choi T."/>
            <person name="Kim D."/>
            <person name="Ryu S."/>
            <person name="Kim W."/>
        </authorList>
    </citation>
    <scope>NUCLEOTIDE SEQUENCE [LARGE SCALE GENOMIC DNA]</scope>
    <source>
        <tissue evidence="1">Muscle</tissue>
    </source>
</reference>
<accession>A0A5B7DEE9</accession>
<organism evidence="1 2">
    <name type="scientific">Portunus trituberculatus</name>
    <name type="common">Swimming crab</name>
    <name type="synonym">Neptunus trituberculatus</name>
    <dbReference type="NCBI Taxonomy" id="210409"/>
    <lineage>
        <taxon>Eukaryota</taxon>
        <taxon>Metazoa</taxon>
        <taxon>Ecdysozoa</taxon>
        <taxon>Arthropoda</taxon>
        <taxon>Crustacea</taxon>
        <taxon>Multicrustacea</taxon>
        <taxon>Malacostraca</taxon>
        <taxon>Eumalacostraca</taxon>
        <taxon>Eucarida</taxon>
        <taxon>Decapoda</taxon>
        <taxon>Pleocyemata</taxon>
        <taxon>Brachyura</taxon>
        <taxon>Eubrachyura</taxon>
        <taxon>Portunoidea</taxon>
        <taxon>Portunidae</taxon>
        <taxon>Portuninae</taxon>
        <taxon>Portunus</taxon>
    </lineage>
</organism>
<evidence type="ECO:0000313" key="1">
    <source>
        <dbReference type="EMBL" id="MPC19624.1"/>
    </source>
</evidence>
<dbReference type="AlphaFoldDB" id="A0A5B7DEE9"/>
<dbReference type="EMBL" id="VSRR010000787">
    <property type="protein sequence ID" value="MPC19624.1"/>
    <property type="molecule type" value="Genomic_DNA"/>
</dbReference>
<protein>
    <submittedName>
        <fullName evidence="1">Uncharacterized protein</fullName>
    </submittedName>
</protein>